<dbReference type="Pfam" id="PF21843">
    <property type="entry name" value="DUF6902"/>
    <property type="match status" value="1"/>
</dbReference>
<accession>A0A2I7K7G1</accession>
<evidence type="ECO:0000313" key="3">
    <source>
        <dbReference type="Proteomes" id="UP000236447"/>
    </source>
</evidence>
<reference evidence="2 3" key="1">
    <citation type="journal article" date="2017" name="Front. Microbiol.">
        <title>Phaeobacter piscinae sp. nov., a species of the Roseobacter group and potential aquaculture probiont.</title>
        <authorList>
            <person name="Sonnenschein E.C."/>
            <person name="Phippen C.B.W."/>
            <person name="Nielsen K.F."/>
            <person name="Mateiu R.V."/>
            <person name="Melchiorsen J."/>
            <person name="Gram L."/>
            <person name="Overmann J."/>
            <person name="Freese H.M."/>
        </authorList>
    </citation>
    <scope>NUCLEOTIDE SEQUENCE [LARGE SCALE GENOMIC DNA]</scope>
    <source>
        <strain evidence="2 3">P88</strain>
    </source>
</reference>
<reference evidence="2 3" key="2">
    <citation type="journal article" date="2017" name="Genome Biol. Evol.">
        <title>Trajectories and Drivers of Genome Evolution in Surface-Associated Marine Phaeobacter.</title>
        <authorList>
            <person name="Freese H.M."/>
            <person name="Sikorski J."/>
            <person name="Bunk B."/>
            <person name="Scheuner C."/>
            <person name="Meier-Kolthoff J.P."/>
            <person name="Sproer C."/>
            <person name="Gram L."/>
            <person name="Overmann J."/>
        </authorList>
    </citation>
    <scope>NUCLEOTIDE SEQUENCE [LARGE SCALE GENOMIC DNA]</scope>
    <source>
        <strain evidence="2 3">P88</strain>
    </source>
</reference>
<dbReference type="Proteomes" id="UP000236447">
    <property type="component" value="Chromosome"/>
</dbReference>
<dbReference type="EMBL" id="CP010725">
    <property type="protein sequence ID" value="AUQ98544.1"/>
    <property type="molecule type" value="Genomic_DNA"/>
</dbReference>
<feature type="region of interest" description="Disordered" evidence="1">
    <location>
        <begin position="1"/>
        <end position="40"/>
    </location>
</feature>
<dbReference type="InterPro" id="IPR054197">
    <property type="entry name" value="DUF6902"/>
</dbReference>
<organism evidence="2 3">
    <name type="scientific">Phaeobacter inhibens</name>
    <dbReference type="NCBI Taxonomy" id="221822"/>
    <lineage>
        <taxon>Bacteria</taxon>
        <taxon>Pseudomonadati</taxon>
        <taxon>Pseudomonadota</taxon>
        <taxon>Alphaproteobacteria</taxon>
        <taxon>Rhodobacterales</taxon>
        <taxon>Roseobacteraceae</taxon>
        <taxon>Phaeobacter</taxon>
    </lineage>
</organism>
<sequence>MTVILPFTRPAAGDRKDRRADIGTVSSHQPPTGPGPSVAGPVAPWVESFARHRRSPQDVYWLKENAELLSLLRVMQQRVGEGAGAGDFRDEAALSPLRPFYERAARQLRFFPQYYRFILSICLDYEDLIGTGRLGPNTRAAELAHWVAHQGLVEAEMSDLQRAEARQLLARRGIAVPVDPGLDDRLRRFARRSQTFAIPNRKAAYELTHIVFYLSDYGRRDPGLDGEVQRSLTYAGLLACLDQDLDLLSEICIALRYCGVTPPPLWEQALARAAGGFVITPDGFDGHVDGYHAYFVTLWWQQICAPGEQPLGTDTGRLQAGGGRAIHIAAPPVHSLLRPLSLWLMEDGADAQRSAADHWRAALTYLTEWQGQEAADQLLKLKLSTPEFDDFWQIFSRRGKALHQTRRITSDGISLTGHTQ</sequence>
<protein>
    <submittedName>
        <fullName evidence="2">Uncharacterized protein</fullName>
    </submittedName>
</protein>
<dbReference type="RefSeq" id="WP_102883268.1">
    <property type="nucleotide sequence ID" value="NZ_CP010725.1"/>
</dbReference>
<proteinExistence type="predicted"/>
<name>A0A2I7K7G1_9RHOB</name>
<feature type="compositionally biased region" description="Basic and acidic residues" evidence="1">
    <location>
        <begin position="12"/>
        <end position="21"/>
    </location>
</feature>
<gene>
    <name evidence="2" type="ORF">PhaeoP88_01161</name>
</gene>
<dbReference type="AlphaFoldDB" id="A0A2I7K7G1"/>
<evidence type="ECO:0000313" key="2">
    <source>
        <dbReference type="EMBL" id="AUQ98544.1"/>
    </source>
</evidence>
<evidence type="ECO:0000256" key="1">
    <source>
        <dbReference type="SAM" id="MobiDB-lite"/>
    </source>
</evidence>